<dbReference type="EMBL" id="PGFA01000002">
    <property type="protein sequence ID" value="PJJ54561.1"/>
    <property type="molecule type" value="Genomic_DNA"/>
</dbReference>
<dbReference type="Pfam" id="PF13585">
    <property type="entry name" value="CHU_C"/>
    <property type="match status" value="1"/>
</dbReference>
<dbReference type="NCBIfam" id="TIGR04183">
    <property type="entry name" value="Por_Secre_tail"/>
    <property type="match status" value="1"/>
</dbReference>
<sequence length="1054" mass="112709">MLFPPGLIFARPYFRLRYMQKLLHAAYLLAVACCLSLLGLPAARASHIQGGQLTYEALGNNRYKVSLTVFRDCGGAGFNMILPTLNYSSTGCAAGPELPMTLAGTAETGVPYCANIPGGPAQCGPGLLTNYQKGTFEATITLPPAAEWIISVSLNARPPVANINAGNGNLYYEARLNNLLPNGSQIQNTSAQYQAQDIPIPFVCKSQERTVSFATTEPDGDSLVYSLAPALQGCSEPNTYKSYVGNGPPFIDLTPPGGVPCGAYITDNQGSYSPTYPLASYNVTGACPLKTATKAFNFDPSLGTFSFIPANHTKAPDSPDNKYVVVGQVTEYRKFAGPNGKPVYYKVGQVRRDMLVVVIDCENNNQPSPPIGSGFDKSSVQIVNSRDSTFVTAYTCNYTEVRFRFTDPNPGDILTVTHPELDPSVPSLTKPTYLPADVATFQLRGNGTSTPTGILRIQPDVAFLGKTYRIPVKIEDNACPIKGVQYRVIVLKIAKGNFARVLAPSANPVICAGTSIKLTATPFRPDSVGSLPAAYGYQWEAANGLPPNQRDKAEISVAPTVTTRYKVRILGLSFRVGTCSDTASVLVRVQQPIRTAAAAAQPVICVGSTTTITAAATRPQGDAQEKFSYQWAAANGLSPADLSKPTISVRPTMTTRYKLTITGDKATGCGLDTTSVLVRVQQRIVPKLTADAASLCAGNTARIAATATRPQGDAQEKFSYQWAAANGLSPADLSKPTISVRPTTTTRYKLTITGDKTTCTPDTASWLVRVQQPLRAVATTSAAVICSGSTAGITATASRPEADQPEVFTYQWAAANGLSVADQSKPSITVRPTTTTRYKLTVTGSRATACGPDTTSVLVRVAEPVRPSFTADSAALPGRSILLPPLVFTFTNTSTLPGQPAATVPQYRWSSQRIITGKGQAVSEPEQFFSTESAKASRQFDVAGVYRIRLRVGVSINGAASCQETLAEVNIRVPESRVPNVFTPNGDGLNDLFVLSSEPTNSKLQIFNRSGRLIREYAQYNNDWDGENQPAGVYYYLLTGKNGTTTKGWVELVR</sequence>
<gene>
    <name evidence="1" type="ORF">CLV45_2902</name>
</gene>
<evidence type="ECO:0000313" key="2">
    <source>
        <dbReference type="Proteomes" id="UP000228535"/>
    </source>
</evidence>
<protein>
    <submittedName>
        <fullName evidence="1">Gliding motility-associated-like protein/predicted secreted protein (Por secretion system target)</fullName>
    </submittedName>
</protein>
<accession>A0A2M9B9E1</accession>
<comment type="caution">
    <text evidence="1">The sequence shown here is derived from an EMBL/GenBank/DDBJ whole genome shotgun (WGS) entry which is preliminary data.</text>
</comment>
<name>A0A2M9B9E1_9BACT</name>
<dbReference type="NCBIfam" id="TIGR04131">
    <property type="entry name" value="Bac_Flav_CTERM"/>
    <property type="match status" value="1"/>
</dbReference>
<organism evidence="1 2">
    <name type="scientific">Hymenobacter chitinivorans DSM 11115</name>
    <dbReference type="NCBI Taxonomy" id="1121954"/>
    <lineage>
        <taxon>Bacteria</taxon>
        <taxon>Pseudomonadati</taxon>
        <taxon>Bacteroidota</taxon>
        <taxon>Cytophagia</taxon>
        <taxon>Cytophagales</taxon>
        <taxon>Hymenobacteraceae</taxon>
        <taxon>Hymenobacter</taxon>
    </lineage>
</organism>
<dbReference type="Proteomes" id="UP000228535">
    <property type="component" value="Unassembled WGS sequence"/>
</dbReference>
<proteinExistence type="predicted"/>
<dbReference type="InterPro" id="IPR026444">
    <property type="entry name" value="Secre_tail"/>
</dbReference>
<evidence type="ECO:0000313" key="1">
    <source>
        <dbReference type="EMBL" id="PJJ54561.1"/>
    </source>
</evidence>
<dbReference type="InterPro" id="IPR026341">
    <property type="entry name" value="T9SS_type_B"/>
</dbReference>
<keyword evidence="2" id="KW-1185">Reference proteome</keyword>
<dbReference type="AlphaFoldDB" id="A0A2M9B9E1"/>
<reference evidence="1 2" key="1">
    <citation type="submission" date="2017-11" db="EMBL/GenBank/DDBJ databases">
        <title>Genomic Encyclopedia of Archaeal and Bacterial Type Strains, Phase II (KMG-II): From Individual Species to Whole Genera.</title>
        <authorList>
            <person name="Goeker M."/>
        </authorList>
    </citation>
    <scope>NUCLEOTIDE SEQUENCE [LARGE SCALE GENOMIC DNA]</scope>
    <source>
        <strain evidence="1 2">DSM 11115</strain>
    </source>
</reference>